<dbReference type="GO" id="GO:0043565">
    <property type="term" value="F:sequence-specific DNA binding"/>
    <property type="evidence" value="ECO:0007669"/>
    <property type="project" value="InterPro"/>
</dbReference>
<gene>
    <name evidence="6" type="ORF">KB893_002505</name>
    <name evidence="5" type="ORF">KB893_04215</name>
</gene>
<protein>
    <submittedName>
        <fullName evidence="5">AraC family transcriptional regulator</fullName>
    </submittedName>
</protein>
<dbReference type="Pfam" id="PF12833">
    <property type="entry name" value="HTH_18"/>
    <property type="match status" value="1"/>
</dbReference>
<keyword evidence="2" id="KW-0238">DNA-binding</keyword>
<dbReference type="PANTHER" id="PTHR46796">
    <property type="entry name" value="HTH-TYPE TRANSCRIPTIONAL ACTIVATOR RHAS-RELATED"/>
    <property type="match status" value="1"/>
</dbReference>
<evidence type="ECO:0000256" key="1">
    <source>
        <dbReference type="ARBA" id="ARBA00023015"/>
    </source>
</evidence>
<keyword evidence="3" id="KW-0804">Transcription</keyword>
<name>A0A8J8AWV5_9GAMM</name>
<dbReference type="Pfam" id="PF12852">
    <property type="entry name" value="Cupin_6"/>
    <property type="match status" value="1"/>
</dbReference>
<dbReference type="EMBL" id="JAGQFT020000002">
    <property type="protein sequence ID" value="MBS7456005.1"/>
    <property type="molecule type" value="Genomic_DNA"/>
</dbReference>
<proteinExistence type="predicted"/>
<dbReference type="RefSeq" id="WP_211925693.1">
    <property type="nucleotide sequence ID" value="NZ_JAGQFT020000002.1"/>
</dbReference>
<dbReference type="SUPFAM" id="SSF46689">
    <property type="entry name" value="Homeodomain-like"/>
    <property type="match status" value="2"/>
</dbReference>
<keyword evidence="7" id="KW-1185">Reference proteome</keyword>
<comment type="caution">
    <text evidence="5">The sequence shown here is derived from an EMBL/GenBank/DDBJ whole genome shotgun (WGS) entry which is preliminary data.</text>
</comment>
<dbReference type="InterPro" id="IPR009057">
    <property type="entry name" value="Homeodomain-like_sf"/>
</dbReference>
<dbReference type="Gene3D" id="1.10.10.60">
    <property type="entry name" value="Homeodomain-like"/>
    <property type="match status" value="2"/>
</dbReference>
<evidence type="ECO:0000256" key="3">
    <source>
        <dbReference type="ARBA" id="ARBA00023163"/>
    </source>
</evidence>
<organism evidence="5">
    <name type="scientific">Coralloluteibacterium stylophorae</name>
    <dbReference type="NCBI Taxonomy" id="1776034"/>
    <lineage>
        <taxon>Bacteria</taxon>
        <taxon>Pseudomonadati</taxon>
        <taxon>Pseudomonadota</taxon>
        <taxon>Gammaproteobacteria</taxon>
        <taxon>Lysobacterales</taxon>
        <taxon>Lysobacteraceae</taxon>
        <taxon>Coralloluteibacterium</taxon>
    </lineage>
</organism>
<dbReference type="InterPro" id="IPR050204">
    <property type="entry name" value="AraC_XylS_family_regulators"/>
</dbReference>
<reference evidence="5" key="2">
    <citation type="submission" date="2021-04" db="EMBL/GenBank/DDBJ databases">
        <authorList>
            <person name="Karlyshev A.V."/>
        </authorList>
    </citation>
    <scope>NUCLEOTIDE SEQUENCE</scope>
    <source>
        <strain evidence="5">LMG 29479</strain>
    </source>
</reference>
<dbReference type="EMBL" id="JAGQFT010000019">
    <property type="protein sequence ID" value="MBR0561727.1"/>
    <property type="molecule type" value="Genomic_DNA"/>
</dbReference>
<sequence length="307" mass="33422">MDPLSDILSLLRPRSYITAGFDAGGDWLLRLDDLHGRIKCYAVVRGSCWLEVEEDAAGAVRLDTGDCFVLPTGRAARIGSNLTLTPARASEVLAPDRDGGTVVYNGGGDVLLVGARFELGGQHAAGLLRSLPAVIHLHAARDQALLRSSIELMMQELQDREPGASLIAQHLAHMMLAQTLRLYLARQSGTGMGWFAALADPHLGAALGAIHADPARDWTLENLARCAGQSRTVFARRFRQVLDETPIAYLTRWRMLLAAERLLQGREPLARIAQAVGYDSENAFNTAFARVMGDSPRRYASARRAVD</sequence>
<feature type="domain" description="HTH araC/xylS-type" evidence="4">
    <location>
        <begin position="204"/>
        <end position="302"/>
    </location>
</feature>
<dbReference type="SMART" id="SM00342">
    <property type="entry name" value="HTH_ARAC"/>
    <property type="match status" value="1"/>
</dbReference>
<dbReference type="InterPro" id="IPR018062">
    <property type="entry name" value="HTH_AraC-typ_CS"/>
</dbReference>
<keyword evidence="1" id="KW-0805">Transcription regulation</keyword>
<dbReference type="InterPro" id="IPR032783">
    <property type="entry name" value="AraC_lig"/>
</dbReference>
<dbReference type="PROSITE" id="PS01124">
    <property type="entry name" value="HTH_ARAC_FAMILY_2"/>
    <property type="match status" value="1"/>
</dbReference>
<evidence type="ECO:0000313" key="7">
    <source>
        <dbReference type="Proteomes" id="UP000675747"/>
    </source>
</evidence>
<accession>A0A8J8AWV5</accession>
<dbReference type="PANTHER" id="PTHR46796:SF7">
    <property type="entry name" value="ARAC FAMILY TRANSCRIPTIONAL REGULATOR"/>
    <property type="match status" value="1"/>
</dbReference>
<evidence type="ECO:0000313" key="5">
    <source>
        <dbReference type="EMBL" id="MBR0561727.1"/>
    </source>
</evidence>
<reference evidence="6 7" key="1">
    <citation type="journal article" date="2021" name="Microbiol. Resour. Announc.">
        <title>Draft Genome Sequence of Coralloluteibacterium stylophorae LMG 29479T.</title>
        <authorList>
            <person name="Karlyshev A.V."/>
            <person name="Kudryashova E.B."/>
            <person name="Ariskina E.V."/>
            <person name="Conroy A.P."/>
            <person name="Abidueva E.Y."/>
        </authorList>
    </citation>
    <scope>NUCLEOTIDE SEQUENCE [LARGE SCALE GENOMIC DNA]</scope>
    <source>
        <strain evidence="6 7">LMG 29479</strain>
    </source>
</reference>
<dbReference type="AlphaFoldDB" id="A0A8J8AWV5"/>
<evidence type="ECO:0000313" key="6">
    <source>
        <dbReference type="EMBL" id="MBS7456005.1"/>
    </source>
</evidence>
<dbReference type="GO" id="GO:0003700">
    <property type="term" value="F:DNA-binding transcription factor activity"/>
    <property type="evidence" value="ECO:0007669"/>
    <property type="project" value="InterPro"/>
</dbReference>
<evidence type="ECO:0000256" key="2">
    <source>
        <dbReference type="ARBA" id="ARBA00023125"/>
    </source>
</evidence>
<dbReference type="InterPro" id="IPR018060">
    <property type="entry name" value="HTH_AraC"/>
</dbReference>
<dbReference type="PROSITE" id="PS00041">
    <property type="entry name" value="HTH_ARAC_FAMILY_1"/>
    <property type="match status" value="1"/>
</dbReference>
<dbReference type="Proteomes" id="UP000675747">
    <property type="component" value="Unassembled WGS sequence"/>
</dbReference>
<evidence type="ECO:0000259" key="4">
    <source>
        <dbReference type="PROSITE" id="PS01124"/>
    </source>
</evidence>